<protein>
    <submittedName>
        <fullName evidence="4">E3 ubiquitin-protein ligase XB3</fullName>
    </submittedName>
</protein>
<keyword evidence="5" id="KW-1185">Reference proteome</keyword>
<sequence>MGAAAWGLKMAALKELVSFPDLDTEVKAEVKAIGSGSNARLQDFAWAMGATPLILAVQAAGCMEALKIQRY</sequence>
<accession>A0A9P1FWU0</accession>
<comment type="caution">
    <text evidence="2">The sequence shown here is derived from an EMBL/GenBank/DDBJ whole genome shotgun (WGS) entry which is preliminary data.</text>
</comment>
<dbReference type="Proteomes" id="UP001152797">
    <property type="component" value="Unassembled WGS sequence"/>
</dbReference>
<reference evidence="2" key="1">
    <citation type="submission" date="2022-10" db="EMBL/GenBank/DDBJ databases">
        <authorList>
            <person name="Chen Y."/>
            <person name="Dougan E. K."/>
            <person name="Chan C."/>
            <person name="Rhodes N."/>
            <person name="Thang M."/>
        </authorList>
    </citation>
    <scope>NUCLEOTIDE SEQUENCE</scope>
</reference>
<gene>
    <name evidence="2" type="ORF">C1SCF055_LOCUS16260</name>
</gene>
<evidence type="ECO:0000313" key="5">
    <source>
        <dbReference type="Proteomes" id="UP001152797"/>
    </source>
</evidence>
<dbReference type="EMBL" id="CAMXCT010001339">
    <property type="protein sequence ID" value="CAI3989167.1"/>
    <property type="molecule type" value="Genomic_DNA"/>
</dbReference>
<organism evidence="2">
    <name type="scientific">Cladocopium goreaui</name>
    <dbReference type="NCBI Taxonomy" id="2562237"/>
    <lineage>
        <taxon>Eukaryota</taxon>
        <taxon>Sar</taxon>
        <taxon>Alveolata</taxon>
        <taxon>Dinophyceae</taxon>
        <taxon>Suessiales</taxon>
        <taxon>Symbiodiniaceae</taxon>
        <taxon>Cladocopium</taxon>
    </lineage>
</organism>
<dbReference type="AlphaFoldDB" id="A0A9P1FWU0"/>
<evidence type="ECO:0000313" key="3">
    <source>
        <dbReference type="EMBL" id="CAL1142542.1"/>
    </source>
</evidence>
<evidence type="ECO:0000256" key="1">
    <source>
        <dbReference type="SAM" id="Phobius"/>
    </source>
</evidence>
<keyword evidence="1" id="KW-1133">Transmembrane helix</keyword>
<proteinExistence type="predicted"/>
<feature type="transmembrane region" description="Helical" evidence="1">
    <location>
        <begin position="44"/>
        <end position="66"/>
    </location>
</feature>
<keyword evidence="1" id="KW-0812">Transmembrane</keyword>
<dbReference type="EMBL" id="CAMXCT030001339">
    <property type="protein sequence ID" value="CAL4776479.1"/>
    <property type="molecule type" value="Genomic_DNA"/>
</dbReference>
<name>A0A9P1FWU0_9DINO</name>
<evidence type="ECO:0000313" key="2">
    <source>
        <dbReference type="EMBL" id="CAI3989167.1"/>
    </source>
</evidence>
<evidence type="ECO:0000313" key="4">
    <source>
        <dbReference type="EMBL" id="CAL4776479.1"/>
    </source>
</evidence>
<keyword evidence="1" id="KW-0472">Membrane</keyword>
<dbReference type="EMBL" id="CAMXCT020001339">
    <property type="protein sequence ID" value="CAL1142542.1"/>
    <property type="molecule type" value="Genomic_DNA"/>
</dbReference>
<reference evidence="3" key="2">
    <citation type="submission" date="2024-04" db="EMBL/GenBank/DDBJ databases">
        <authorList>
            <person name="Chen Y."/>
            <person name="Shah S."/>
            <person name="Dougan E. K."/>
            <person name="Thang M."/>
            <person name="Chan C."/>
        </authorList>
    </citation>
    <scope>NUCLEOTIDE SEQUENCE [LARGE SCALE GENOMIC DNA]</scope>
</reference>